<dbReference type="PANTHER" id="PTHR11986">
    <property type="entry name" value="AMINOTRANSFERASE CLASS III"/>
    <property type="match status" value="1"/>
</dbReference>
<evidence type="ECO:0000256" key="3">
    <source>
        <dbReference type="ARBA" id="ARBA00022576"/>
    </source>
</evidence>
<reference evidence="7" key="1">
    <citation type="submission" date="2023-03" db="EMBL/GenBank/DDBJ databases">
        <title>Chitinimonas shenzhenensis gen. nov., sp. nov., a novel member of family Burkholderiaceae isolated from activated sludge collected in Shen Zhen, China.</title>
        <authorList>
            <person name="Wang X."/>
        </authorList>
    </citation>
    <scope>NUCLEOTIDE SEQUENCE</scope>
    <source>
        <strain evidence="7">DQS-5</strain>
    </source>
</reference>
<evidence type="ECO:0000256" key="1">
    <source>
        <dbReference type="ARBA" id="ARBA00001933"/>
    </source>
</evidence>
<keyword evidence="8" id="KW-1185">Reference proteome</keyword>
<gene>
    <name evidence="7" type="primary">gabT</name>
    <name evidence="7" type="ORF">PZA18_13175</name>
</gene>
<dbReference type="Pfam" id="PF00202">
    <property type="entry name" value="Aminotran_3"/>
    <property type="match status" value="1"/>
</dbReference>
<evidence type="ECO:0000313" key="8">
    <source>
        <dbReference type="Proteomes" id="UP001172778"/>
    </source>
</evidence>
<dbReference type="InterPro" id="IPR049704">
    <property type="entry name" value="Aminotrans_3_PPA_site"/>
</dbReference>
<accession>A0ABT7DY78</accession>
<dbReference type="PROSITE" id="PS00600">
    <property type="entry name" value="AA_TRANSFER_CLASS_3"/>
    <property type="match status" value="1"/>
</dbReference>
<evidence type="ECO:0000313" key="7">
    <source>
        <dbReference type="EMBL" id="MDK2125000.1"/>
    </source>
</evidence>
<protein>
    <submittedName>
        <fullName evidence="7">4-aminobutyrate--2-oxoglutarate transaminase</fullName>
        <ecNumber evidence="7">2.6.1.19</ecNumber>
    </submittedName>
</protein>
<dbReference type="PIRSF" id="PIRSF000521">
    <property type="entry name" value="Transaminase_4ab_Lys_Orn"/>
    <property type="match status" value="1"/>
</dbReference>
<keyword evidence="4 7" id="KW-0808">Transferase</keyword>
<sequence>MPSSESLQRRRELATPRGVGVLAPFFVAKADNAELWDVEGRRYIDFAGGIAVMNTGHRHPRIVQAIEAQLQNFTHTCYQIAPYESYIALAERLNHLTPGNHHKKTAFFSTGAEAVENAIKIARAATGRPGVIAFSGGFHGRTLLGMALTGKVAPYKQSFGPFPADIYHLPFPVALHGITAEHSLKALQFLFKADIEPQRVAAIILEPIQGEGGFYIAPPEFMRELRRLCSQHGILLIADEIQTGFARTGRWYAMEHYDVLPDLITQAKSLAGGLPLSAVTGRAEIMDAPAPGGLGGTYAGNPLATAAALAVLEVIEQEGLNQRAEQLGQQLKDRLTHLQQRLPQLAEVRGLGAMVAAEFWRNGEPDPDGTRRIQQRAMANGLLLLSCGVYGNVLRFLFPLTIGDATFAEALDLLESAMTAEIG</sequence>
<dbReference type="PANTHER" id="PTHR11986:SF58">
    <property type="entry name" value="LEUCINE_METHIONINE RACEMASE"/>
    <property type="match status" value="1"/>
</dbReference>
<dbReference type="InterPro" id="IPR005814">
    <property type="entry name" value="Aminotrans_3"/>
</dbReference>
<dbReference type="InterPro" id="IPR050103">
    <property type="entry name" value="Class-III_PLP-dep_AT"/>
</dbReference>
<dbReference type="RefSeq" id="WP_284101313.1">
    <property type="nucleotide sequence ID" value="NZ_JARRAF010000014.1"/>
</dbReference>
<dbReference type="InterPro" id="IPR015421">
    <property type="entry name" value="PyrdxlP-dep_Trfase_major"/>
</dbReference>
<evidence type="ECO:0000256" key="2">
    <source>
        <dbReference type="ARBA" id="ARBA00008954"/>
    </source>
</evidence>
<comment type="caution">
    <text evidence="7">The sequence shown here is derived from an EMBL/GenBank/DDBJ whole genome shotgun (WGS) entry which is preliminary data.</text>
</comment>
<comment type="similarity">
    <text evidence="2 6">Belongs to the class-III pyridoxal-phosphate-dependent aminotransferase family.</text>
</comment>
<evidence type="ECO:0000256" key="5">
    <source>
        <dbReference type="ARBA" id="ARBA00022898"/>
    </source>
</evidence>
<dbReference type="Gene3D" id="3.40.640.10">
    <property type="entry name" value="Type I PLP-dependent aspartate aminotransferase-like (Major domain)"/>
    <property type="match status" value="1"/>
</dbReference>
<dbReference type="Proteomes" id="UP001172778">
    <property type="component" value="Unassembled WGS sequence"/>
</dbReference>
<keyword evidence="3 7" id="KW-0032">Aminotransferase</keyword>
<comment type="cofactor">
    <cofactor evidence="1">
        <name>pyridoxal 5'-phosphate</name>
        <dbReference type="ChEBI" id="CHEBI:597326"/>
    </cofactor>
</comment>
<proteinExistence type="inferred from homology"/>
<dbReference type="SUPFAM" id="SSF53383">
    <property type="entry name" value="PLP-dependent transferases"/>
    <property type="match status" value="1"/>
</dbReference>
<dbReference type="EMBL" id="JARRAF010000014">
    <property type="protein sequence ID" value="MDK2125000.1"/>
    <property type="molecule type" value="Genomic_DNA"/>
</dbReference>
<dbReference type="InterPro" id="IPR015422">
    <property type="entry name" value="PyrdxlP-dep_Trfase_small"/>
</dbReference>
<dbReference type="EC" id="2.6.1.19" evidence="7"/>
<dbReference type="InterPro" id="IPR004632">
    <property type="entry name" value="4NH2But_aminotransferase_bac"/>
</dbReference>
<evidence type="ECO:0000256" key="6">
    <source>
        <dbReference type="RuleBase" id="RU003560"/>
    </source>
</evidence>
<dbReference type="InterPro" id="IPR015424">
    <property type="entry name" value="PyrdxlP-dep_Trfase"/>
</dbReference>
<dbReference type="NCBIfam" id="TIGR00700">
    <property type="entry name" value="GABAtrnsam"/>
    <property type="match status" value="1"/>
</dbReference>
<dbReference type="Gene3D" id="3.90.1150.10">
    <property type="entry name" value="Aspartate Aminotransferase, domain 1"/>
    <property type="match status" value="1"/>
</dbReference>
<keyword evidence="5 6" id="KW-0663">Pyridoxal phosphate</keyword>
<dbReference type="GO" id="GO:0034386">
    <property type="term" value="F:4-aminobutyrate:2-oxoglutarate transaminase activity"/>
    <property type="evidence" value="ECO:0007669"/>
    <property type="project" value="UniProtKB-EC"/>
</dbReference>
<dbReference type="CDD" id="cd00610">
    <property type="entry name" value="OAT_like"/>
    <property type="match status" value="1"/>
</dbReference>
<evidence type="ECO:0000256" key="4">
    <source>
        <dbReference type="ARBA" id="ARBA00022679"/>
    </source>
</evidence>
<name>A0ABT7DY78_9NEIS</name>
<organism evidence="7 8">
    <name type="scientific">Parachitinimonas caeni</name>
    <dbReference type="NCBI Taxonomy" id="3031301"/>
    <lineage>
        <taxon>Bacteria</taxon>
        <taxon>Pseudomonadati</taxon>
        <taxon>Pseudomonadota</taxon>
        <taxon>Betaproteobacteria</taxon>
        <taxon>Neisseriales</taxon>
        <taxon>Chitinibacteraceae</taxon>
        <taxon>Parachitinimonas</taxon>
    </lineage>
</organism>